<evidence type="ECO:0000256" key="1">
    <source>
        <dbReference type="SAM" id="SignalP"/>
    </source>
</evidence>
<dbReference type="RefSeq" id="WP_133123472.1">
    <property type="nucleotide sequence ID" value="NZ_BPQJ01000060.1"/>
</dbReference>
<dbReference type="PANTHER" id="PTHR41244:SF1">
    <property type="entry name" value="GLYCOSYLTRANSFERASE"/>
    <property type="match status" value="1"/>
</dbReference>
<dbReference type="AlphaFoldDB" id="A0AA37HHY4"/>
<keyword evidence="3" id="KW-1185">Reference proteome</keyword>
<comment type="caution">
    <text evidence="2">The sequence shown here is derived from an EMBL/GenBank/DDBJ whole genome shotgun (WGS) entry which is preliminary data.</text>
</comment>
<dbReference type="Proteomes" id="UP001055286">
    <property type="component" value="Unassembled WGS sequence"/>
</dbReference>
<dbReference type="EMBL" id="BPQJ01000060">
    <property type="protein sequence ID" value="GJD66305.1"/>
    <property type="molecule type" value="Genomic_DNA"/>
</dbReference>
<dbReference type="Gene3D" id="3.20.20.80">
    <property type="entry name" value="Glycosidases"/>
    <property type="match status" value="1"/>
</dbReference>
<feature type="signal peptide" evidence="1">
    <location>
        <begin position="1"/>
        <end position="35"/>
    </location>
</feature>
<dbReference type="InterPro" id="IPR032719">
    <property type="entry name" value="WbsX"/>
</dbReference>
<proteinExistence type="predicted"/>
<dbReference type="PANTHER" id="PTHR41244">
    <property type="entry name" value="RHAMNAN SYNTHESIS F"/>
    <property type="match status" value="1"/>
</dbReference>
<protein>
    <recommendedName>
        <fullName evidence="4">Glycoside hydrolase family 42 N-terminal domain-containing protein</fullName>
    </recommendedName>
</protein>
<reference evidence="2" key="2">
    <citation type="submission" date="2021-08" db="EMBL/GenBank/DDBJ databases">
        <authorList>
            <person name="Tani A."/>
            <person name="Ola A."/>
            <person name="Ogura Y."/>
            <person name="Katsura K."/>
            <person name="Hayashi T."/>
        </authorList>
    </citation>
    <scope>NUCLEOTIDE SEQUENCE</scope>
    <source>
        <strain evidence="2">JCM 32048</strain>
    </source>
</reference>
<gene>
    <name evidence="2" type="ORF">MPEAHAMD_6502</name>
</gene>
<dbReference type="Pfam" id="PF14307">
    <property type="entry name" value="Glyco_tran_WbsX"/>
    <property type="match status" value="1"/>
</dbReference>
<organism evidence="2 3">
    <name type="scientific">Methylobacterium frigidaeris</name>
    <dbReference type="NCBI Taxonomy" id="2038277"/>
    <lineage>
        <taxon>Bacteria</taxon>
        <taxon>Pseudomonadati</taxon>
        <taxon>Pseudomonadota</taxon>
        <taxon>Alphaproteobacteria</taxon>
        <taxon>Hyphomicrobiales</taxon>
        <taxon>Methylobacteriaceae</taxon>
        <taxon>Methylobacterium</taxon>
    </lineage>
</organism>
<evidence type="ECO:0000313" key="3">
    <source>
        <dbReference type="Proteomes" id="UP001055286"/>
    </source>
</evidence>
<feature type="chain" id="PRO_5041351355" description="Glycoside hydrolase family 42 N-terminal domain-containing protein" evidence="1">
    <location>
        <begin position="36"/>
        <end position="572"/>
    </location>
</feature>
<evidence type="ECO:0008006" key="4">
    <source>
        <dbReference type="Google" id="ProtNLM"/>
    </source>
</evidence>
<keyword evidence="1" id="KW-0732">Signal</keyword>
<evidence type="ECO:0000313" key="2">
    <source>
        <dbReference type="EMBL" id="GJD66305.1"/>
    </source>
</evidence>
<accession>A0AA37HHY4</accession>
<reference evidence="2" key="1">
    <citation type="journal article" date="2016" name="Front. Microbiol.">
        <title>Genome Sequence of the Piezophilic, Mesophilic Sulfate-Reducing Bacterium Desulfovibrio indicus J2T.</title>
        <authorList>
            <person name="Cao J."/>
            <person name="Maignien L."/>
            <person name="Shao Z."/>
            <person name="Alain K."/>
            <person name="Jebbar M."/>
        </authorList>
    </citation>
    <scope>NUCLEOTIDE SEQUENCE</scope>
    <source>
        <strain evidence="2">JCM 32048</strain>
    </source>
</reference>
<name>A0AA37HHY4_9HYPH</name>
<sequence>MPLPAMMRGCGPFTSTIAMAFIAALTLWPQSAAFAQPQTAQLAVWNLYRNPAGLRTINRWRRAGTYRFIADDDVSEGLEGWTNEGTAFALARTEVAGTRLVGSYKVGSGTAVNTKSSLHRHYSDANFYSLGFIFDQNMPGLVELHSWIGPNAESFLSIYRNQEGPHIERSGFRYNGVLGYAFASARPIRVGAYYFGMYSPAAWERGRGQVAQRIAEMYGKRRMSEQFWWTGVRDLQEGTAPDNVAASNGGRDWSYLKPAIGWYDQSDRLVIERHVRQAVANGVSFFNFYWYWSTGDQSEGANDGLDSFLSAKNNSLMDFAISVCEHGWHLRMSEADFPLVAQLLIAKYLSRSNYLRTSDGRPIIEICDSSGIVASDFPVKNPDIELLRRFISYLRAAAAKAVPSQKLVILSRFDAPNPGREDRTIFDGATCVAPVLDKANTLANYYASVDWMTSISQVRPFMPCFNLRMDERPRIGIMKSADKAFFFSDDINVDKVKAGLGRVRSFISSNRNHELSRFLNIYAWNEWHEGGILEPNARDGAIILETIPATFGIPYLTGLCAQDDHCGTRVGR</sequence>